<dbReference type="AlphaFoldDB" id="A0A8H4UKT2"/>
<evidence type="ECO:0000313" key="1">
    <source>
        <dbReference type="EMBL" id="KAF4978171.1"/>
    </source>
</evidence>
<evidence type="ECO:0000313" key="2">
    <source>
        <dbReference type="Proteomes" id="UP000635477"/>
    </source>
</evidence>
<protein>
    <submittedName>
        <fullName evidence="1">Uncharacterized protein</fullName>
    </submittedName>
</protein>
<dbReference type="PANTHER" id="PTHR40619">
    <property type="entry name" value="FUNGAL STAND N-TERMINAL GOODBYE DOMAIN-CONTAINING PROTEIN"/>
    <property type="match status" value="1"/>
</dbReference>
<gene>
    <name evidence="1" type="ORF">FZEAL_5416</name>
</gene>
<reference evidence="1" key="1">
    <citation type="journal article" date="2020" name="BMC Genomics">
        <title>Correction to: Identification and distribution of gene clusters required for synthesis of sphingolipid metabolism inhibitors in diverse species of the filamentous fungus Fusarium.</title>
        <authorList>
            <person name="Kim H.S."/>
            <person name="Lohmar J.M."/>
            <person name="Busman M."/>
            <person name="Brown D.W."/>
            <person name="Naumann T.A."/>
            <person name="Divon H.H."/>
            <person name="Lysoe E."/>
            <person name="Uhlig S."/>
            <person name="Proctor R.H."/>
        </authorList>
    </citation>
    <scope>NUCLEOTIDE SEQUENCE</scope>
    <source>
        <strain evidence="1">NRRL 22465</strain>
    </source>
</reference>
<reference evidence="1" key="2">
    <citation type="submission" date="2020-05" db="EMBL/GenBank/DDBJ databases">
        <authorList>
            <person name="Kim H.-S."/>
            <person name="Proctor R.H."/>
            <person name="Brown D.W."/>
        </authorList>
    </citation>
    <scope>NUCLEOTIDE SEQUENCE</scope>
    <source>
        <strain evidence="1">NRRL 22465</strain>
    </source>
</reference>
<dbReference type="OrthoDB" id="5419927at2759"/>
<dbReference type="Proteomes" id="UP000635477">
    <property type="component" value="Unassembled WGS sequence"/>
</dbReference>
<dbReference type="EMBL" id="JABEYC010000391">
    <property type="protein sequence ID" value="KAF4978171.1"/>
    <property type="molecule type" value="Genomic_DNA"/>
</dbReference>
<dbReference type="PANTHER" id="PTHR40619:SF3">
    <property type="entry name" value="FUNGAL STAND N-TERMINAL GOODBYE DOMAIN-CONTAINING PROTEIN"/>
    <property type="match status" value="1"/>
</dbReference>
<sequence length="657" mass="75204">MTGPEKNVPVTLRERMNDYMEVFIFQSWFRSYSKDGIGSSTAIQPFYDKNTSSFMERLEDPHLRAAIERYLAEQPMQESWLNCKPDSCSWKQVIEEIQSTKDFYQSRGDKNPIRRCFRKGPGIARNFIPLLESIPQEDGLGLLKGGLLIIFNAVKRRSDTCQRIFDSFEKIPLLIMKAQKLHECYPDDESLFTASASLYHELVKCIPLLIEILLRKSNNSAVKKFTKSVFGDSLADVEMILKQVNVAEARLEQCRQELNTKMTATTGRGLDSLHRDVHQGFQAVNEGVGGLRQDFGGFRQDVKESLEKSLEKLANYHLDASRERDKIGSDLSRTVKECFSVMTQLHSFIQDGKRTLSPHTARYNDQELFNRSRSNRQLLMERICTEDERTAPIRDLGLILRKYHEFSNKALARVQYLVTTPEFQRWLTSTTSEILLVDGHSNDQSIGRIAPTSLMCAGLVESLHDPEHDWGYLSRPPQPQIVLYFFAGQHVSSNNDLAGPHGLISSLIDQLLFQWPDEQLFGTEPSNRYSDIWENIAYPNVHSLCSVFEQLIDQLSASAPVSCIIDGVSYFETSLHGWANDMTYIVECFHDCIERKSWDVGRGFVKFLLVSPDKSTVLGRYISDNYHVDLRAGNMYSPPIRHSNKALEIMEAEYREI</sequence>
<name>A0A8H4UKT2_9HYPO</name>
<organism evidence="1 2">
    <name type="scientific">Fusarium zealandicum</name>
    <dbReference type="NCBI Taxonomy" id="1053134"/>
    <lineage>
        <taxon>Eukaryota</taxon>
        <taxon>Fungi</taxon>
        <taxon>Dikarya</taxon>
        <taxon>Ascomycota</taxon>
        <taxon>Pezizomycotina</taxon>
        <taxon>Sordariomycetes</taxon>
        <taxon>Hypocreomycetidae</taxon>
        <taxon>Hypocreales</taxon>
        <taxon>Nectriaceae</taxon>
        <taxon>Fusarium</taxon>
        <taxon>Fusarium staphyleae species complex</taxon>
    </lineage>
</organism>
<keyword evidence="2" id="KW-1185">Reference proteome</keyword>
<accession>A0A8H4UKT2</accession>
<comment type="caution">
    <text evidence="1">The sequence shown here is derived from an EMBL/GenBank/DDBJ whole genome shotgun (WGS) entry which is preliminary data.</text>
</comment>
<proteinExistence type="predicted"/>